<dbReference type="Proteomes" id="UP000604083">
    <property type="component" value="Unassembled WGS sequence"/>
</dbReference>
<dbReference type="RefSeq" id="WP_200392331.1">
    <property type="nucleotide sequence ID" value="NZ_JAENIO010000035.1"/>
</dbReference>
<dbReference type="AlphaFoldDB" id="A0A934RS27"/>
<feature type="transmembrane region" description="Helical" evidence="1">
    <location>
        <begin position="225"/>
        <end position="248"/>
    </location>
</feature>
<evidence type="ECO:0000256" key="1">
    <source>
        <dbReference type="SAM" id="Phobius"/>
    </source>
</evidence>
<evidence type="ECO:0000313" key="3">
    <source>
        <dbReference type="Proteomes" id="UP000604083"/>
    </source>
</evidence>
<keyword evidence="3" id="KW-1185">Reference proteome</keyword>
<reference evidence="2" key="1">
    <citation type="submission" date="2021-01" db="EMBL/GenBank/DDBJ databases">
        <title>Modified the classification status of verrucomicrobia.</title>
        <authorList>
            <person name="Feng X."/>
        </authorList>
    </citation>
    <scope>NUCLEOTIDE SEQUENCE</scope>
    <source>
        <strain evidence="2">KCTC 12986</strain>
    </source>
</reference>
<feature type="transmembrane region" description="Helical" evidence="1">
    <location>
        <begin position="310"/>
        <end position="328"/>
    </location>
</feature>
<sequence>MQLPMLVTGGVAAVGLIASAIFLWLGPETMRGNYSFSWLFATFYFFTIALGGCFWTLLHNVSNSGWGTSVRRLMENVGFVFPFIFVFALPLLFPPVQAFLFEWMTEHKTAIEYAQEHNLPEQTAVAGLKARQAVHDGMLVDKSWYLSLGFWHLRFVVFFLGLGFVIWKLRKLSVDQDTCPAPGTKRLFAARAMSSWGIAVFAVTLTFIAVDWVMGLDFTWFSTMWGVYVFAGSALNSMVVILITSILLRKAGFLKKVVTKEHDHLMGKLIFAFTIFWAYISFSQFFLYWYANVTEEARYFILRNTENWNILSYVLVFGHFGAPFLMLLRSDWKKSHTFMLVIGFYLLGMHFLDVYHMIIPERGPSVGNIIDHEPQLWMPFAWIGDLIAFVIVGCGFVFFFLRNLTSAALYPNRDPRILESANVHN</sequence>
<feature type="transmembrane region" description="Helical" evidence="1">
    <location>
        <begin position="79"/>
        <end position="100"/>
    </location>
</feature>
<evidence type="ECO:0000313" key="2">
    <source>
        <dbReference type="EMBL" id="MBK1834897.1"/>
    </source>
</evidence>
<gene>
    <name evidence="2" type="ORF">JIN78_12575</name>
</gene>
<comment type="caution">
    <text evidence="2">The sequence shown here is derived from an EMBL/GenBank/DDBJ whole genome shotgun (WGS) entry which is preliminary data.</text>
</comment>
<dbReference type="PANTHER" id="PTHR43044">
    <property type="match status" value="1"/>
</dbReference>
<keyword evidence="1" id="KW-1133">Transmembrane helix</keyword>
<keyword evidence="1" id="KW-0472">Membrane</keyword>
<feature type="transmembrane region" description="Helical" evidence="1">
    <location>
        <begin position="188"/>
        <end position="213"/>
    </location>
</feature>
<feature type="transmembrane region" description="Helical" evidence="1">
    <location>
        <begin position="340"/>
        <end position="359"/>
    </location>
</feature>
<evidence type="ECO:0008006" key="4">
    <source>
        <dbReference type="Google" id="ProtNLM"/>
    </source>
</evidence>
<dbReference type="PANTHER" id="PTHR43044:SF1">
    <property type="entry name" value="QUINOL:CYTOCHROME C OXIDOREDUCTASE QUINONE-BINDING SUBUNIT 2"/>
    <property type="match status" value="1"/>
</dbReference>
<proteinExistence type="predicted"/>
<accession>A0A934RS27</accession>
<organism evidence="2 3">
    <name type="scientific">Roseibacillus ishigakijimensis</name>
    <dbReference type="NCBI Taxonomy" id="454146"/>
    <lineage>
        <taxon>Bacteria</taxon>
        <taxon>Pseudomonadati</taxon>
        <taxon>Verrucomicrobiota</taxon>
        <taxon>Verrucomicrobiia</taxon>
        <taxon>Verrucomicrobiales</taxon>
        <taxon>Verrucomicrobiaceae</taxon>
        <taxon>Roseibacillus</taxon>
    </lineage>
</organism>
<dbReference type="EMBL" id="JAENIO010000035">
    <property type="protein sequence ID" value="MBK1834897.1"/>
    <property type="molecule type" value="Genomic_DNA"/>
</dbReference>
<feature type="transmembrane region" description="Helical" evidence="1">
    <location>
        <begin position="379"/>
        <end position="401"/>
    </location>
</feature>
<name>A0A934RS27_9BACT</name>
<protein>
    <recommendedName>
        <fullName evidence="4">Quinol:cytochrome C oxidoreductase</fullName>
    </recommendedName>
</protein>
<feature type="transmembrane region" description="Helical" evidence="1">
    <location>
        <begin position="269"/>
        <end position="290"/>
    </location>
</feature>
<keyword evidence="1" id="KW-0812">Transmembrane</keyword>
<feature type="transmembrane region" description="Helical" evidence="1">
    <location>
        <begin position="144"/>
        <end position="167"/>
    </location>
</feature>
<feature type="transmembrane region" description="Helical" evidence="1">
    <location>
        <begin position="7"/>
        <end position="26"/>
    </location>
</feature>
<feature type="transmembrane region" description="Helical" evidence="1">
    <location>
        <begin position="38"/>
        <end position="58"/>
    </location>
</feature>